<dbReference type="Pfam" id="PF12248">
    <property type="entry name" value="Methyltransf_FA"/>
    <property type="match status" value="1"/>
</dbReference>
<dbReference type="Pfam" id="PF02931">
    <property type="entry name" value="Neur_chan_LBD"/>
    <property type="match status" value="1"/>
</dbReference>
<dbReference type="Gene3D" id="2.70.170.10">
    <property type="entry name" value="Neurotransmitter-gated ion-channel ligand-binding domain"/>
    <property type="match status" value="1"/>
</dbReference>
<proteinExistence type="predicted"/>
<feature type="domain" description="Neurotransmitter-gated ion-channel ligand-binding" evidence="3">
    <location>
        <begin position="237"/>
        <end position="347"/>
    </location>
</feature>
<feature type="transmembrane region" description="Helical" evidence="1">
    <location>
        <begin position="469"/>
        <end position="489"/>
    </location>
</feature>
<dbReference type="EMBL" id="GFDL01006210">
    <property type="protein sequence ID" value="JAV28835.1"/>
    <property type="molecule type" value="Transcribed_RNA"/>
</dbReference>
<dbReference type="InterPro" id="IPR036734">
    <property type="entry name" value="Neur_chan_lig-bd_sf"/>
</dbReference>
<organism evidence="5">
    <name type="scientific">Culex tarsalis</name>
    <name type="common">Encephalitis mosquito</name>
    <dbReference type="NCBI Taxonomy" id="7177"/>
    <lineage>
        <taxon>Eukaryota</taxon>
        <taxon>Metazoa</taxon>
        <taxon>Ecdysozoa</taxon>
        <taxon>Arthropoda</taxon>
        <taxon>Hexapoda</taxon>
        <taxon>Insecta</taxon>
        <taxon>Pterygota</taxon>
        <taxon>Neoptera</taxon>
        <taxon>Endopterygota</taxon>
        <taxon>Diptera</taxon>
        <taxon>Nematocera</taxon>
        <taxon>Culicoidea</taxon>
        <taxon>Culicidae</taxon>
        <taxon>Culicinae</taxon>
        <taxon>Culicini</taxon>
        <taxon>Culex</taxon>
        <taxon>Culex</taxon>
    </lineage>
</organism>
<name>A0A1Q3FMQ8_CULTA</name>
<dbReference type="AlphaFoldDB" id="A0A1Q3FMQ8"/>
<protein>
    <submittedName>
        <fullName evidence="5">Putative farnesoic acid 0-methyl transferase</fullName>
    </submittedName>
</protein>
<accession>A0A1Q3FMQ8</accession>
<keyword evidence="1" id="KW-0812">Transmembrane</keyword>
<evidence type="ECO:0000259" key="4">
    <source>
        <dbReference type="Pfam" id="PF12248"/>
    </source>
</evidence>
<dbReference type="GO" id="GO:0016020">
    <property type="term" value="C:membrane"/>
    <property type="evidence" value="ECO:0007669"/>
    <property type="project" value="InterPro"/>
</dbReference>
<keyword evidence="2" id="KW-0732">Signal</keyword>
<evidence type="ECO:0000313" key="5">
    <source>
        <dbReference type="EMBL" id="JAV28835.1"/>
    </source>
</evidence>
<feature type="signal peptide" evidence="2">
    <location>
        <begin position="1"/>
        <end position="18"/>
    </location>
</feature>
<feature type="transmembrane region" description="Helical" evidence="1">
    <location>
        <begin position="412"/>
        <end position="433"/>
    </location>
</feature>
<sequence length="564" mass="65068">MWLLAILAVFHLLGVGLAETKYNVTYADLDKCKQFNAVNGYNYDAFFKLSELDNHNLDNETIVNLRLFVVASKDAHILLSDINSVIPEAQVYEIVIGAGGNMFTEIRRQRKKNPLKTKTTKNVLSPIDPLPLRIRLTKEGLIEVGIEGQDLPLISATDKNVTSVRYLSFSSWGSTQAKWFYDCETEDDTETELEVYDPTNFMSPKNKLIFALQMNASFKAPDWETPIELKKLVFTRVAYDSWKNQLETRLMFRLSWRDNRSCWDPKEHSNITKIINFSAMLWAPGINVKDEKDFQLSELIGTDHFTITYNGDYEWVSREITMDTFCALSPSDDWPYETNTCDVALSSDLASTPLRFPSNAVSLHPNLIQSDWIVERITKHDNLNEEELFLFNDGSPRPEVVLRLHIKRNNEFYDTVLVAPYFMTNVMILVSFWLEGIMRIFANSLGVILLIGTFLQMSAFVPQLSNPKIFVFFRCTLYCSWICVMLFVLDKWLRKYGPKMAPDSWLARLVSYPHLRFVLRLDGGSHYGSLHQKNLEWHDFAKMLDRVVFIVMSGIFLASCFVKL</sequence>
<dbReference type="SUPFAM" id="SSF63712">
    <property type="entry name" value="Nicotinic receptor ligand binding domain-like"/>
    <property type="match status" value="1"/>
</dbReference>
<feature type="chain" id="PRO_5012998677" evidence="2">
    <location>
        <begin position="19"/>
        <end position="564"/>
    </location>
</feature>
<feature type="domain" description="Farnesoic acid O-methyl transferase" evidence="4">
    <location>
        <begin position="40"/>
        <end position="184"/>
    </location>
</feature>
<dbReference type="PANTHER" id="PTHR36695:SF12">
    <property type="entry name" value="AGAP008648-PA"/>
    <property type="match status" value="1"/>
</dbReference>
<keyword evidence="1" id="KW-1133">Transmembrane helix</keyword>
<keyword evidence="5" id="KW-0808">Transferase</keyword>
<dbReference type="GO" id="GO:0016740">
    <property type="term" value="F:transferase activity"/>
    <property type="evidence" value="ECO:0007669"/>
    <property type="project" value="UniProtKB-KW"/>
</dbReference>
<dbReference type="PANTHER" id="PTHR36695">
    <property type="entry name" value="AGAP008648-PA"/>
    <property type="match status" value="1"/>
</dbReference>
<keyword evidence="1" id="KW-0472">Membrane</keyword>
<evidence type="ECO:0000259" key="3">
    <source>
        <dbReference type="Pfam" id="PF02931"/>
    </source>
</evidence>
<feature type="transmembrane region" description="Helical" evidence="1">
    <location>
        <begin position="440"/>
        <end position="457"/>
    </location>
</feature>
<reference evidence="5" key="1">
    <citation type="submission" date="2017-01" db="EMBL/GenBank/DDBJ databases">
        <title>A deep insight into the sialotranscriptome of adult male and female Cluex tarsalis mosquitoes.</title>
        <authorList>
            <person name="Ribeiro J.M."/>
            <person name="Moreira F."/>
            <person name="Bernard K.A."/>
            <person name="Calvo E."/>
        </authorList>
    </citation>
    <scope>NUCLEOTIDE SEQUENCE</scope>
    <source>
        <strain evidence="5">Kern County</strain>
        <tissue evidence="5">Salivary glands</tissue>
    </source>
</reference>
<evidence type="ECO:0000256" key="1">
    <source>
        <dbReference type="SAM" id="Phobius"/>
    </source>
</evidence>
<evidence type="ECO:0000256" key="2">
    <source>
        <dbReference type="SAM" id="SignalP"/>
    </source>
</evidence>
<dbReference type="InterPro" id="IPR022041">
    <property type="entry name" value="Methyltransf_FA"/>
</dbReference>
<dbReference type="InterPro" id="IPR006202">
    <property type="entry name" value="Neur_chan_lig-bd"/>
</dbReference>
<dbReference type="GO" id="GO:0005230">
    <property type="term" value="F:extracellular ligand-gated monoatomic ion channel activity"/>
    <property type="evidence" value="ECO:0007669"/>
    <property type="project" value="InterPro"/>
</dbReference>